<feature type="region of interest" description="Disordered" evidence="1">
    <location>
        <begin position="381"/>
        <end position="409"/>
    </location>
</feature>
<feature type="region of interest" description="Disordered" evidence="1">
    <location>
        <begin position="175"/>
        <end position="239"/>
    </location>
</feature>
<dbReference type="Proteomes" id="UP000803884">
    <property type="component" value="Unassembled WGS sequence"/>
</dbReference>
<organism evidence="2 3">
    <name type="scientific">Cladosporium halotolerans</name>
    <dbReference type="NCBI Taxonomy" id="1052096"/>
    <lineage>
        <taxon>Eukaryota</taxon>
        <taxon>Fungi</taxon>
        <taxon>Dikarya</taxon>
        <taxon>Ascomycota</taxon>
        <taxon>Pezizomycotina</taxon>
        <taxon>Dothideomycetes</taxon>
        <taxon>Dothideomycetidae</taxon>
        <taxon>Cladosporiales</taxon>
        <taxon>Cladosporiaceae</taxon>
        <taxon>Cladosporium</taxon>
    </lineage>
</organism>
<dbReference type="GeneID" id="96005958"/>
<dbReference type="PANTHER" id="PTHR37332">
    <property type="entry name" value="EXPRESSED PROTEIN"/>
    <property type="match status" value="1"/>
</dbReference>
<comment type="caution">
    <text evidence="2">The sequence shown here is derived from an EMBL/GenBank/DDBJ whole genome shotgun (WGS) entry which is preliminary data.</text>
</comment>
<protein>
    <submittedName>
        <fullName evidence="2">Uncharacterized protein</fullName>
    </submittedName>
</protein>
<sequence>MPNTSVFGRFRRQTQDNAGLHVNVTSPPPSSAGAGLPATTSLPSFVPEEGEDVSPTASATPAGYGIFPEPGSKSKHSHKKDSSILSLGASSVQGLRRSVSLRSHRSHSSASPYGHRSRQSSQLSALPSPPDEGAHHTPHRARKKLSISAFPHKQAKSAENLTLLSPTFSDAPPIPSLSRHDLTSKNSFPMLSRAPTSLSRHPSDRPSVSSQGMSGSNGAPLAPAPTLQSMGPGGQNPSAVYQSILETTQKRMATIDYLKKVHEGDVYYLTTLHFAPGSVSALPSMHPAKLGRRSTSYFLLGYSLPAMLELNSGSPMEYLKALLALLQEFETYQNLSGTDSAGNSLGRGRMGQMFKAGMGLGKGSGKGRRSSAATDSIAIDPQHTSSYGFPTSGLGSPQEVTSPVNSSGHDFQHLLTPSLPFDPDFGTTFATLCDTMIETYSNLLNLITSPDQCTASVGDTFAKADKSVRKILVANVMREFEENTRNGVKSEVAGLGKLVMGGLM</sequence>
<evidence type="ECO:0000313" key="2">
    <source>
        <dbReference type="EMBL" id="KAL1586738.1"/>
    </source>
</evidence>
<dbReference type="EMBL" id="JAAQHG020000013">
    <property type="protein sequence ID" value="KAL1586738.1"/>
    <property type="molecule type" value="Genomic_DNA"/>
</dbReference>
<evidence type="ECO:0000313" key="3">
    <source>
        <dbReference type="Proteomes" id="UP000803884"/>
    </source>
</evidence>
<feature type="compositionally biased region" description="Polar residues" evidence="1">
    <location>
        <begin position="184"/>
        <end position="217"/>
    </location>
</feature>
<dbReference type="RefSeq" id="XP_069229843.1">
    <property type="nucleotide sequence ID" value="XM_069373120.1"/>
</dbReference>
<feature type="compositionally biased region" description="Polar residues" evidence="1">
    <location>
        <begin position="382"/>
        <end position="409"/>
    </location>
</feature>
<feature type="compositionally biased region" description="Polar residues" evidence="1">
    <location>
        <begin position="84"/>
        <end position="93"/>
    </location>
</feature>
<keyword evidence="3" id="KW-1185">Reference proteome</keyword>
<dbReference type="PANTHER" id="PTHR37332:SF1">
    <property type="entry name" value="ELMO DOMAIN-CONTAINING PROTEIN"/>
    <property type="match status" value="1"/>
</dbReference>
<evidence type="ECO:0000256" key="1">
    <source>
        <dbReference type="SAM" id="MobiDB-lite"/>
    </source>
</evidence>
<reference evidence="2 3" key="1">
    <citation type="journal article" date="2020" name="Microbiol. Resour. Announc.">
        <title>Draft Genome Sequence of a Cladosporium Species Isolated from the Mesophotic Ascidian Didemnum maculosum.</title>
        <authorList>
            <person name="Gioti A."/>
            <person name="Siaperas R."/>
            <person name="Nikolaivits E."/>
            <person name="Le Goff G."/>
            <person name="Ouazzani J."/>
            <person name="Kotoulas G."/>
            <person name="Topakas E."/>
        </authorList>
    </citation>
    <scope>NUCLEOTIDE SEQUENCE [LARGE SCALE GENOMIC DNA]</scope>
    <source>
        <strain evidence="2 3">TM138-S3</strain>
    </source>
</reference>
<proteinExistence type="predicted"/>
<dbReference type="AlphaFoldDB" id="A0AB34KPJ9"/>
<feature type="region of interest" description="Disordered" evidence="1">
    <location>
        <begin position="1"/>
        <end position="143"/>
    </location>
</feature>
<accession>A0AB34KPJ9</accession>
<gene>
    <name evidence="2" type="ORF">WHR41_04514</name>
</gene>
<name>A0AB34KPJ9_9PEZI</name>